<reference evidence="2" key="2">
    <citation type="submission" date="2021-04" db="EMBL/GenBank/DDBJ databases">
        <authorList>
            <person name="Podell S."/>
        </authorList>
    </citation>
    <scope>NUCLEOTIDE SEQUENCE</scope>
    <source>
        <strain evidence="2">Hildebrandi</strain>
    </source>
</reference>
<comment type="caution">
    <text evidence="2">The sequence shown here is derived from an EMBL/GenBank/DDBJ whole genome shotgun (WGS) entry which is preliminary data.</text>
</comment>
<dbReference type="EMBL" id="JAGRRH010000017">
    <property type="protein sequence ID" value="KAG7352355.1"/>
    <property type="molecule type" value="Genomic_DNA"/>
</dbReference>
<evidence type="ECO:0000313" key="3">
    <source>
        <dbReference type="Proteomes" id="UP000693970"/>
    </source>
</evidence>
<evidence type="ECO:0000313" key="2">
    <source>
        <dbReference type="EMBL" id="KAG7352355.1"/>
    </source>
</evidence>
<organism evidence="2 3">
    <name type="scientific">Nitzschia inconspicua</name>
    <dbReference type="NCBI Taxonomy" id="303405"/>
    <lineage>
        <taxon>Eukaryota</taxon>
        <taxon>Sar</taxon>
        <taxon>Stramenopiles</taxon>
        <taxon>Ochrophyta</taxon>
        <taxon>Bacillariophyta</taxon>
        <taxon>Bacillariophyceae</taxon>
        <taxon>Bacillariophycidae</taxon>
        <taxon>Bacillariales</taxon>
        <taxon>Bacillariaceae</taxon>
        <taxon>Nitzschia</taxon>
    </lineage>
</organism>
<proteinExistence type="predicted"/>
<sequence>MEMESCTNEENSEGTSHKVEIRCMTDVKGGSMNDRTRHSREIPIKRRRNFHRRNSFIIPKRYAQRLANTVLCSLEPLATDTWYDTSINNKFHASWSTPDDTRCFLEFSVLSLSSSTSSSANNEELGLTDCATSLSANGTDLHRRGEEEDVHADLLLASTNDSDEDTTDTSR</sequence>
<feature type="compositionally biased region" description="Acidic residues" evidence="1">
    <location>
        <begin position="161"/>
        <end position="171"/>
    </location>
</feature>
<feature type="region of interest" description="Disordered" evidence="1">
    <location>
        <begin position="137"/>
        <end position="171"/>
    </location>
</feature>
<protein>
    <submittedName>
        <fullName evidence="2">Uncharacterized protein</fullName>
    </submittedName>
</protein>
<evidence type="ECO:0000256" key="1">
    <source>
        <dbReference type="SAM" id="MobiDB-lite"/>
    </source>
</evidence>
<reference evidence="2" key="1">
    <citation type="journal article" date="2021" name="Sci. Rep.">
        <title>Diploid genomic architecture of Nitzschia inconspicua, an elite biomass production diatom.</title>
        <authorList>
            <person name="Oliver A."/>
            <person name="Podell S."/>
            <person name="Pinowska A."/>
            <person name="Traller J.C."/>
            <person name="Smith S.R."/>
            <person name="McClure R."/>
            <person name="Beliaev A."/>
            <person name="Bohutskyi P."/>
            <person name="Hill E.A."/>
            <person name="Rabines A."/>
            <person name="Zheng H."/>
            <person name="Allen L.Z."/>
            <person name="Kuo A."/>
            <person name="Grigoriev I.V."/>
            <person name="Allen A.E."/>
            <person name="Hazlebeck D."/>
            <person name="Allen E.E."/>
        </authorList>
    </citation>
    <scope>NUCLEOTIDE SEQUENCE</scope>
    <source>
        <strain evidence="2">Hildebrandi</strain>
    </source>
</reference>
<keyword evidence="3" id="KW-1185">Reference proteome</keyword>
<dbReference type="AlphaFoldDB" id="A0A9K3KYF5"/>
<accession>A0A9K3KYF5</accession>
<dbReference type="Proteomes" id="UP000693970">
    <property type="component" value="Unassembled WGS sequence"/>
</dbReference>
<name>A0A9K3KYF5_9STRA</name>
<gene>
    <name evidence="2" type="ORF">IV203_008403</name>
</gene>